<dbReference type="CDD" id="cd17489">
    <property type="entry name" value="MFS_YfcJ_like"/>
    <property type="match status" value="1"/>
</dbReference>
<evidence type="ECO:0000313" key="8">
    <source>
        <dbReference type="EMBL" id="MDT8901709.1"/>
    </source>
</evidence>
<sequence>MNKEFRLTSRNFVCVCIATFLYFGSFYLLIPTLPQYVDSLGGSPGQIGLVMGAFSFAAVLVRPYLGRLADRRGRKRLMLLGTGFFALLFPIYGFLQSVAPLYLLRIAHGFAHAAFLAASAAYIADLAPPQRRGEVIGIYGTANVVSMALFPAVGINIIQYTQNFDVLFACSAIAAAGAFLAVVAVDEIGAHDGGKNPVSLLAVGRRRVVVVPSLALFAGAAAYGTVIAFLPVFAPQRGLADFGVFFTVYAAGTLASRIFAGKLSDRWGRRRVVLPFMALLAVGVFLLPFLDSLFLLILIGLAFGFGFGAFMPTLNALVVDKTPPAERGSALGFFTSFMDMGIAAGAVLLGQVGEKAGFGAMFATAGFILVAGILVFALYTEKDDPHTEAGH</sequence>
<dbReference type="PROSITE" id="PS50850">
    <property type="entry name" value="MFS"/>
    <property type="match status" value="1"/>
</dbReference>
<feature type="transmembrane region" description="Helical" evidence="6">
    <location>
        <begin position="77"/>
        <end position="95"/>
    </location>
</feature>
<protein>
    <submittedName>
        <fullName evidence="8">MFS transporter</fullName>
    </submittedName>
</protein>
<comment type="subcellular location">
    <subcellularLocation>
        <location evidence="1">Cell membrane</location>
        <topology evidence="1">Multi-pass membrane protein</topology>
    </subcellularLocation>
</comment>
<feature type="transmembrane region" description="Helical" evidence="6">
    <location>
        <begin position="272"/>
        <end position="290"/>
    </location>
</feature>
<reference evidence="8 9" key="1">
    <citation type="submission" date="2023-07" db="EMBL/GenBank/DDBJ databases">
        <title>The novel representative of Negativicutes class, Anaeroselena agilis gen. nov. sp. nov.</title>
        <authorList>
            <person name="Prokofeva M.I."/>
            <person name="Elcheninov A.G."/>
            <person name="Klyukina A."/>
            <person name="Kublanov I.V."/>
            <person name="Frolov E.N."/>
            <person name="Podosokorskaya O.A."/>
        </authorList>
    </citation>
    <scope>NUCLEOTIDE SEQUENCE [LARGE SCALE GENOMIC DNA]</scope>
    <source>
        <strain evidence="8 9">4137-cl</strain>
    </source>
</reference>
<keyword evidence="5 6" id="KW-0472">Membrane</keyword>
<feature type="transmembrane region" description="Helical" evidence="6">
    <location>
        <begin position="296"/>
        <end position="318"/>
    </location>
</feature>
<dbReference type="SUPFAM" id="SSF103473">
    <property type="entry name" value="MFS general substrate transporter"/>
    <property type="match status" value="1"/>
</dbReference>
<dbReference type="RefSeq" id="WP_413780213.1">
    <property type="nucleotide sequence ID" value="NZ_JAUOZS010000001.1"/>
</dbReference>
<dbReference type="InterPro" id="IPR011701">
    <property type="entry name" value="MFS"/>
</dbReference>
<feature type="transmembrane region" description="Helical" evidence="6">
    <location>
        <begin position="101"/>
        <end position="124"/>
    </location>
</feature>
<feature type="transmembrane region" description="Helical" evidence="6">
    <location>
        <begin position="330"/>
        <end position="350"/>
    </location>
</feature>
<dbReference type="InterPro" id="IPR052714">
    <property type="entry name" value="MFS_Exporter"/>
</dbReference>
<feature type="transmembrane region" description="Helical" evidence="6">
    <location>
        <begin position="208"/>
        <end position="230"/>
    </location>
</feature>
<name>A0ABU3NY40_9FIRM</name>
<evidence type="ECO:0000256" key="3">
    <source>
        <dbReference type="ARBA" id="ARBA00022692"/>
    </source>
</evidence>
<feature type="transmembrane region" description="Helical" evidence="6">
    <location>
        <begin position="242"/>
        <end position="260"/>
    </location>
</feature>
<feature type="transmembrane region" description="Helical" evidence="6">
    <location>
        <begin position="166"/>
        <end position="188"/>
    </location>
</feature>
<dbReference type="InterPro" id="IPR036259">
    <property type="entry name" value="MFS_trans_sf"/>
</dbReference>
<comment type="caution">
    <text evidence="8">The sequence shown here is derived from an EMBL/GenBank/DDBJ whole genome shotgun (WGS) entry which is preliminary data.</text>
</comment>
<keyword evidence="2" id="KW-0813">Transport</keyword>
<feature type="transmembrane region" description="Helical" evidence="6">
    <location>
        <begin position="136"/>
        <end position="160"/>
    </location>
</feature>
<dbReference type="EMBL" id="JAUOZS010000001">
    <property type="protein sequence ID" value="MDT8901709.1"/>
    <property type="molecule type" value="Genomic_DNA"/>
</dbReference>
<organism evidence="8 9">
    <name type="scientific">Anaeroselena agilis</name>
    <dbReference type="NCBI Taxonomy" id="3063788"/>
    <lineage>
        <taxon>Bacteria</taxon>
        <taxon>Bacillati</taxon>
        <taxon>Bacillota</taxon>
        <taxon>Negativicutes</taxon>
        <taxon>Acetonemataceae</taxon>
        <taxon>Anaeroselena</taxon>
    </lineage>
</organism>
<evidence type="ECO:0000256" key="5">
    <source>
        <dbReference type="ARBA" id="ARBA00023136"/>
    </source>
</evidence>
<evidence type="ECO:0000259" key="7">
    <source>
        <dbReference type="PROSITE" id="PS50850"/>
    </source>
</evidence>
<dbReference type="PANTHER" id="PTHR23531:SF1">
    <property type="entry name" value="QUINOLENE RESISTANCE PROTEIN NORA"/>
    <property type="match status" value="1"/>
</dbReference>
<proteinExistence type="predicted"/>
<dbReference type="PANTHER" id="PTHR23531">
    <property type="entry name" value="QUINOLENE RESISTANCE PROTEIN NORA"/>
    <property type="match status" value="1"/>
</dbReference>
<dbReference type="Gene3D" id="1.20.1250.20">
    <property type="entry name" value="MFS general substrate transporter like domains"/>
    <property type="match status" value="2"/>
</dbReference>
<dbReference type="Pfam" id="PF07690">
    <property type="entry name" value="MFS_1"/>
    <property type="match status" value="2"/>
</dbReference>
<feature type="transmembrane region" description="Helical" evidence="6">
    <location>
        <begin position="45"/>
        <end position="65"/>
    </location>
</feature>
<accession>A0ABU3NY40</accession>
<dbReference type="Proteomes" id="UP001254848">
    <property type="component" value="Unassembled WGS sequence"/>
</dbReference>
<keyword evidence="3 6" id="KW-0812">Transmembrane</keyword>
<dbReference type="InterPro" id="IPR020846">
    <property type="entry name" value="MFS_dom"/>
</dbReference>
<evidence type="ECO:0000256" key="6">
    <source>
        <dbReference type="SAM" id="Phobius"/>
    </source>
</evidence>
<feature type="transmembrane region" description="Helical" evidence="6">
    <location>
        <begin position="356"/>
        <end position="379"/>
    </location>
</feature>
<gene>
    <name evidence="8" type="ORF">Q4T40_10680</name>
</gene>
<feature type="domain" description="Major facilitator superfamily (MFS) profile" evidence="7">
    <location>
        <begin position="11"/>
        <end position="383"/>
    </location>
</feature>
<evidence type="ECO:0000256" key="4">
    <source>
        <dbReference type="ARBA" id="ARBA00022989"/>
    </source>
</evidence>
<evidence type="ECO:0000256" key="2">
    <source>
        <dbReference type="ARBA" id="ARBA00022448"/>
    </source>
</evidence>
<keyword evidence="4 6" id="KW-1133">Transmembrane helix</keyword>
<feature type="transmembrane region" description="Helical" evidence="6">
    <location>
        <begin position="12"/>
        <end position="33"/>
    </location>
</feature>
<keyword evidence="9" id="KW-1185">Reference proteome</keyword>
<evidence type="ECO:0000313" key="9">
    <source>
        <dbReference type="Proteomes" id="UP001254848"/>
    </source>
</evidence>
<evidence type="ECO:0000256" key="1">
    <source>
        <dbReference type="ARBA" id="ARBA00004651"/>
    </source>
</evidence>